<dbReference type="AlphaFoldDB" id="A0A0G4FFN7"/>
<gene>
    <name evidence="1" type="ORF">Vbra_15235</name>
</gene>
<reference evidence="1 2" key="1">
    <citation type="submission" date="2014-11" db="EMBL/GenBank/DDBJ databases">
        <authorList>
            <person name="Zhu J."/>
            <person name="Qi W."/>
            <person name="Song R."/>
        </authorList>
    </citation>
    <scope>NUCLEOTIDE SEQUENCE [LARGE SCALE GENOMIC DNA]</scope>
</reference>
<proteinExistence type="predicted"/>
<protein>
    <submittedName>
        <fullName evidence="1">Uncharacterized protein</fullName>
    </submittedName>
</protein>
<keyword evidence="2" id="KW-1185">Reference proteome</keyword>
<dbReference type="EMBL" id="CDMY01000427">
    <property type="protein sequence ID" value="CEM11857.1"/>
    <property type="molecule type" value="Genomic_DNA"/>
</dbReference>
<sequence>MWRSRGGEARLVGGRGASEGTIGKGNHMRCVAVQGCALAVGCVKSRPFSASPDQPPSSPSRDAAIGAKLGCCIRCTAHSIHPPSVRRSVRPSVHSSKHPAVLHRRRPPLIVPSMVLAAPWMRSAGESLGGARAVPPVMVG</sequence>
<dbReference type="Proteomes" id="UP000041254">
    <property type="component" value="Unassembled WGS sequence"/>
</dbReference>
<evidence type="ECO:0000313" key="2">
    <source>
        <dbReference type="Proteomes" id="UP000041254"/>
    </source>
</evidence>
<dbReference type="InParanoid" id="A0A0G4FFN7"/>
<organism evidence="1 2">
    <name type="scientific">Vitrella brassicaformis (strain CCMP3155)</name>
    <dbReference type="NCBI Taxonomy" id="1169540"/>
    <lineage>
        <taxon>Eukaryota</taxon>
        <taxon>Sar</taxon>
        <taxon>Alveolata</taxon>
        <taxon>Colpodellida</taxon>
        <taxon>Vitrellaceae</taxon>
        <taxon>Vitrella</taxon>
    </lineage>
</organism>
<dbReference type="VEuPathDB" id="CryptoDB:Vbra_15235"/>
<name>A0A0G4FFN7_VITBC</name>
<evidence type="ECO:0000313" key="1">
    <source>
        <dbReference type="EMBL" id="CEM11857.1"/>
    </source>
</evidence>
<accession>A0A0G4FFN7</accession>